<evidence type="ECO:0000259" key="8">
    <source>
        <dbReference type="Pfam" id="PF04357"/>
    </source>
</evidence>
<feature type="transmembrane region" description="Helical" evidence="7">
    <location>
        <begin position="12"/>
        <end position="32"/>
    </location>
</feature>
<keyword evidence="3 7" id="KW-1133">Transmembrane helix</keyword>
<dbReference type="GO" id="GO:0009306">
    <property type="term" value="P:protein secretion"/>
    <property type="evidence" value="ECO:0007669"/>
    <property type="project" value="InterPro"/>
</dbReference>
<evidence type="ECO:0000256" key="4">
    <source>
        <dbReference type="ARBA" id="ARBA00023136"/>
    </source>
</evidence>
<dbReference type="Proteomes" id="UP000261284">
    <property type="component" value="Unassembled WGS sequence"/>
</dbReference>
<evidence type="ECO:0000256" key="5">
    <source>
        <dbReference type="SAM" id="Coils"/>
    </source>
</evidence>
<dbReference type="OrthoDB" id="9811276at2"/>
<protein>
    <submittedName>
        <fullName evidence="9">Translocation/assembly module TamB</fullName>
    </submittedName>
</protein>
<feature type="region of interest" description="Disordered" evidence="6">
    <location>
        <begin position="1657"/>
        <end position="1686"/>
    </location>
</feature>
<evidence type="ECO:0000256" key="7">
    <source>
        <dbReference type="SAM" id="Phobius"/>
    </source>
</evidence>
<feature type="coiled-coil region" evidence="5">
    <location>
        <begin position="1456"/>
        <end position="1483"/>
    </location>
</feature>
<sequence>MKLFLRRFIKVVLWTIAGIFFIVILAVILIQLPSVQNFAKNKAVAYLEKKLKTKVSIGRLAINFPKRIVLEHIYLEDQHRDTLLSGDTLRVDIALLKLLKKQVVVSYVELVNIKANVRRIQPDTTFNYEFITKAFSGDSDTATAPADTSSGMQFKLGTVRLKRISASYQDDATGNEFHLYLGDFRTQINEFDPTHMVVSIPGIHLADVSTRIRTYKPTLKVAPVPVDTTNTGPIQASIRLDTIMLQRLKVQYDDEIAAMHSVVNMQLFNVFTDKIDLAHTAISLKRIDLEETHAAVTLDKQQKPLIVKKVEHVADSVQQLNWRFTLAALNLKNNSLAYDDNNMPQLKKGMDYSHMNITSINVNASALSFTPVEYKGKIDQLGFAEKSGFVLQRAGTEFLYNQHEAQLRNLVVQTPHSQLHNQLLLKYPSVESISKKPGEVYVDMLIDSTNIAVNDVVTAVPMLNAQLGKYRNSTIHFAGNAKGYVKDIHIGNLEFSGIGSTALQMQGSMKGLPDAKTAYYDIQLKKATTTSADIVNLAPPKSLPSTFRIPETMSATGYFKGTMKSFLANLNARTSRGNIAVKGSLKNNGAAYTAQLTADKVNVGYLMKQEKNVGIVSLSADVNGAGTNYKTMTATMHAKLAEAAVRGYNYHGLTMQGNIKQGLAQLQAAMTDPNLHFALQSTADTKVGKFPAVQLQLTLDTANFNALHLVKDTMTLHGKIDADFANTNPDTLQGRLTIKDLVFVHDSVLLKTDSLLLAAHHSQDSQYVAISAEMGRLDLAGKYKLTELGTALQHTIHQYYGIPGFKDTAFTPQNWRLNMLLQTSPLVLQFMPQLKGTDTIGAHIDYASSDNLLKLDMAAPKIQYGEQVIQNTHVFAVTEPKQLTYGLTLQKAGSKSFYVNQTALNGRIADSTIYATLHLQDKNNKERYALGVQLKQLGDSLRLAFDKDSLRLNYEPWTVSPDNAIIYDTTGIIVHNFALSKGGQEFAINSPQGTTASPIDVSFKDFNIKTLTSFAEQDSLLVDGVINGKAEIKDVMKNPVFTSDLAINNLSYKKDTLGNAVIKVNNEQANTYAANVGLTGNNTDIQLDGKYYTGESRMDMQLAIKRMNLAIAKAFAAGQLKDIGGNLTGNIAMAGTLQKPDINGNLQFHDAFIQPTMLGEKFRLTNERIDVNSNGIEFNAFTLADSANNKAVLDGTIGFADFTNPTFDLILRATNFRLVNATKKDNPMFYGKLNMDVGIDVTGSMNAPEIDARLKANKQTDFTFVLPSENPEVVSREGIVHFIDPTAKRDSAQNAADTLALQPITALSGMDVNATIETDSTAKFTLVIDELNGDALKISGKADLAASMDESGKMSLTGDYRLHDGSYQVTLSVLKKKFTVQNGSTITWTGDPMQANIDITGVYSIEAQPIDLVEDQLAGRSGADVNRFKQRLPFQVLLKMKGELLKPIISFDIALPEEQQNQYKEVETKLEQLRTDESEMNKQVFALLLLGRFVQQDPLQSATASTSTDTRIRQSVSNILTDQLNQLAGSLIKGVDLNFGLNSEDDYTTGQRETKTDLTVGVSKSLLSDRLKVSVGSNFELEGPAAEQQQNAANIAGDIAIDYQLTKNGRYMIRGYRRNKYDAVVEGQVVETGLTFIFTLDYDRFWELFQSKKKYWENRRKKRAPQNPPSNPNNTSGTGKQADSGK</sequence>
<keyword evidence="10" id="KW-1185">Reference proteome</keyword>
<feature type="compositionally biased region" description="Polar residues" evidence="6">
    <location>
        <begin position="1675"/>
        <end position="1686"/>
    </location>
</feature>
<dbReference type="EMBL" id="QTJU01000008">
    <property type="protein sequence ID" value="RFM26566.1"/>
    <property type="molecule type" value="Genomic_DNA"/>
</dbReference>
<evidence type="ECO:0000313" key="10">
    <source>
        <dbReference type="Proteomes" id="UP000261284"/>
    </source>
</evidence>
<dbReference type="Pfam" id="PF04357">
    <property type="entry name" value="TamB"/>
    <property type="match status" value="1"/>
</dbReference>
<evidence type="ECO:0000256" key="2">
    <source>
        <dbReference type="ARBA" id="ARBA00022692"/>
    </source>
</evidence>
<evidence type="ECO:0000256" key="1">
    <source>
        <dbReference type="ARBA" id="ARBA00004167"/>
    </source>
</evidence>
<keyword evidence="2 7" id="KW-0812">Transmembrane</keyword>
<keyword evidence="4 7" id="KW-0472">Membrane</keyword>
<comment type="subcellular location">
    <subcellularLocation>
        <location evidence="1">Membrane</location>
        <topology evidence="1">Single-pass membrane protein</topology>
    </subcellularLocation>
</comment>
<keyword evidence="5" id="KW-0175">Coiled coil</keyword>
<dbReference type="RefSeq" id="WP_116848770.1">
    <property type="nucleotide sequence ID" value="NZ_QTJU01000008.1"/>
</dbReference>
<dbReference type="GO" id="GO:0090313">
    <property type="term" value="P:regulation of protein targeting to membrane"/>
    <property type="evidence" value="ECO:0007669"/>
    <property type="project" value="TreeGrafter"/>
</dbReference>
<dbReference type="PANTHER" id="PTHR30441:SF8">
    <property type="entry name" value="DUF748 DOMAIN-CONTAINING PROTEIN"/>
    <property type="match status" value="1"/>
</dbReference>
<accession>A0A3E1NF10</accession>
<evidence type="ECO:0000313" key="9">
    <source>
        <dbReference type="EMBL" id="RFM26566.1"/>
    </source>
</evidence>
<evidence type="ECO:0000256" key="6">
    <source>
        <dbReference type="SAM" id="MobiDB-lite"/>
    </source>
</evidence>
<dbReference type="InterPro" id="IPR007452">
    <property type="entry name" value="TamB_C"/>
</dbReference>
<dbReference type="GO" id="GO:0005886">
    <property type="term" value="C:plasma membrane"/>
    <property type="evidence" value="ECO:0007669"/>
    <property type="project" value="InterPro"/>
</dbReference>
<evidence type="ECO:0000256" key="3">
    <source>
        <dbReference type="ARBA" id="ARBA00022989"/>
    </source>
</evidence>
<proteinExistence type="predicted"/>
<feature type="domain" description="Translocation and assembly module TamB C-terminal" evidence="8">
    <location>
        <begin position="1183"/>
        <end position="1626"/>
    </location>
</feature>
<name>A0A3E1NF10_9BACT</name>
<reference evidence="9 10" key="1">
    <citation type="submission" date="2018-08" db="EMBL/GenBank/DDBJ databases">
        <title>Chitinophagaceae sp. K23C18032701, a novel bacterium isolated from forest soil.</title>
        <authorList>
            <person name="Wang C."/>
        </authorList>
    </citation>
    <scope>NUCLEOTIDE SEQUENCE [LARGE SCALE GENOMIC DNA]</scope>
    <source>
        <strain evidence="9 10">K23C18032701</strain>
    </source>
</reference>
<dbReference type="InterPro" id="IPR052894">
    <property type="entry name" value="AsmA-related"/>
</dbReference>
<organism evidence="9 10">
    <name type="scientific">Deminuibacter soli</name>
    <dbReference type="NCBI Taxonomy" id="2291815"/>
    <lineage>
        <taxon>Bacteria</taxon>
        <taxon>Pseudomonadati</taxon>
        <taxon>Bacteroidota</taxon>
        <taxon>Chitinophagia</taxon>
        <taxon>Chitinophagales</taxon>
        <taxon>Chitinophagaceae</taxon>
        <taxon>Deminuibacter</taxon>
    </lineage>
</organism>
<comment type="caution">
    <text evidence="9">The sequence shown here is derived from an EMBL/GenBank/DDBJ whole genome shotgun (WGS) entry which is preliminary data.</text>
</comment>
<dbReference type="PANTHER" id="PTHR30441">
    <property type="entry name" value="DUF748 DOMAIN-CONTAINING PROTEIN"/>
    <property type="match status" value="1"/>
</dbReference>
<gene>
    <name evidence="9" type="ORF">DXN05_18485</name>
</gene>